<comment type="caution">
    <text evidence="2">The sequence shown here is derived from an EMBL/GenBank/DDBJ whole genome shotgun (WGS) entry which is preliminary data.</text>
</comment>
<evidence type="ECO:0000259" key="1">
    <source>
        <dbReference type="Pfam" id="PF05699"/>
    </source>
</evidence>
<dbReference type="PANTHER" id="PTHR46289:SF19">
    <property type="entry name" value="ZINC FINGER MYM-TYPE CONTAINING 1"/>
    <property type="match status" value="1"/>
</dbReference>
<gene>
    <name evidence="2" type="ORF">PR048_010129</name>
</gene>
<organism evidence="2 3">
    <name type="scientific">Dryococelus australis</name>
    <dbReference type="NCBI Taxonomy" id="614101"/>
    <lineage>
        <taxon>Eukaryota</taxon>
        <taxon>Metazoa</taxon>
        <taxon>Ecdysozoa</taxon>
        <taxon>Arthropoda</taxon>
        <taxon>Hexapoda</taxon>
        <taxon>Insecta</taxon>
        <taxon>Pterygota</taxon>
        <taxon>Neoptera</taxon>
        <taxon>Polyneoptera</taxon>
        <taxon>Phasmatodea</taxon>
        <taxon>Verophasmatodea</taxon>
        <taxon>Anareolatae</taxon>
        <taxon>Phasmatidae</taxon>
        <taxon>Eurycanthinae</taxon>
        <taxon>Dryococelus</taxon>
    </lineage>
</organism>
<dbReference type="PANTHER" id="PTHR46289">
    <property type="entry name" value="52 KDA REPRESSOR OF THE INHIBITOR OF THE PROTEIN KINASE-LIKE PROTEIN-RELATED"/>
    <property type="match status" value="1"/>
</dbReference>
<dbReference type="InterPro" id="IPR052958">
    <property type="entry name" value="IFN-induced_PKR_regulator"/>
</dbReference>
<evidence type="ECO:0000313" key="3">
    <source>
        <dbReference type="Proteomes" id="UP001159363"/>
    </source>
</evidence>
<sequence>MMASYRSVKTCSHRDVDSTQLHQELIALHSLCDAAKSVNGLLEVLKYISANSLCDNFPNLSVALRCLLTLPVAVASGESSFSQLKIIKNYLRSTMSQERLVGLAIMSIDHYIDTDTIIKTFAEKKARK</sequence>
<name>A0ABQ9I2X6_9NEOP</name>
<dbReference type="InterPro" id="IPR008906">
    <property type="entry name" value="HATC_C_dom"/>
</dbReference>
<reference evidence="2 3" key="1">
    <citation type="submission" date="2023-02" db="EMBL/GenBank/DDBJ databases">
        <title>LHISI_Scaffold_Assembly.</title>
        <authorList>
            <person name="Stuart O.P."/>
            <person name="Cleave R."/>
            <person name="Magrath M.J.L."/>
            <person name="Mikheyev A.S."/>
        </authorList>
    </citation>
    <scope>NUCLEOTIDE SEQUENCE [LARGE SCALE GENOMIC DNA]</scope>
    <source>
        <strain evidence="2">Daus_M_001</strain>
        <tissue evidence="2">Leg muscle</tissue>
    </source>
</reference>
<protein>
    <recommendedName>
        <fullName evidence="1">HAT C-terminal dimerisation domain-containing protein</fullName>
    </recommendedName>
</protein>
<feature type="domain" description="HAT C-terminal dimerisation" evidence="1">
    <location>
        <begin position="41"/>
        <end position="109"/>
    </location>
</feature>
<accession>A0ABQ9I2X6</accession>
<dbReference type="Proteomes" id="UP001159363">
    <property type="component" value="Chromosome 3"/>
</dbReference>
<dbReference type="Pfam" id="PF05699">
    <property type="entry name" value="Dimer_Tnp_hAT"/>
    <property type="match status" value="1"/>
</dbReference>
<proteinExistence type="predicted"/>
<keyword evidence="3" id="KW-1185">Reference proteome</keyword>
<feature type="non-terminal residue" evidence="2">
    <location>
        <position position="128"/>
    </location>
</feature>
<evidence type="ECO:0000313" key="2">
    <source>
        <dbReference type="EMBL" id="KAJ8890620.1"/>
    </source>
</evidence>
<dbReference type="EMBL" id="JARBHB010000003">
    <property type="protein sequence ID" value="KAJ8890620.1"/>
    <property type="molecule type" value="Genomic_DNA"/>
</dbReference>